<evidence type="ECO:0000259" key="1">
    <source>
        <dbReference type="Pfam" id="PF21789"/>
    </source>
</evidence>
<dbReference type="EMBL" id="GEZM01054569">
    <property type="protein sequence ID" value="JAV73550.1"/>
    <property type="molecule type" value="Transcribed_RNA"/>
</dbReference>
<dbReference type="InterPro" id="IPR048367">
    <property type="entry name" value="TNP-like_RNaseH_C"/>
</dbReference>
<sequence length="282" mass="32924">MFYLHFNINNLHYEYFMTRRMNQDAIEHFFGEVRQACGCNTHPDPLQFIQVYRLLSVASLVKPPRGSYITGGEMLNSLLNASDLISETAKQRQVKFEKELDELLDNGEPVESLISLFDHSYHEINKIDEKALRMFCGYVARKARKATDAKHCDQCFGLLQADQICDKNENNSYINKRNDGHLLTPSEGLYEIIYNLESSICHTLQHTPLGDNILFEVIKNAKLNTYKPVGCELHKRKLTKDLLRFYLTTRMIFTCKQYNKRRLEDADKRKKIKDSIKKFKIV</sequence>
<reference evidence="2" key="1">
    <citation type="journal article" date="2016" name="Sci. Rep.">
        <title>Molecular characterization of firefly nuptial gifts: a multi-omics approach sheds light on postcopulatory sexual selection.</title>
        <authorList>
            <person name="Al-Wathiqui N."/>
            <person name="Fallon T.R."/>
            <person name="South A."/>
            <person name="Weng J.K."/>
            <person name="Lewis S.M."/>
        </authorList>
    </citation>
    <scope>NUCLEOTIDE SEQUENCE</scope>
</reference>
<dbReference type="AlphaFoldDB" id="A0A1Y1LMH4"/>
<protein>
    <recommendedName>
        <fullName evidence="1">Transposable element P transposase-like RNase H C-terminal domain-containing protein</fullName>
    </recommendedName>
</protein>
<feature type="domain" description="Transposable element P transposase-like RNase H C-terminal" evidence="1">
    <location>
        <begin position="20"/>
        <end position="53"/>
    </location>
</feature>
<name>A0A1Y1LMH4_PHOPY</name>
<evidence type="ECO:0000313" key="2">
    <source>
        <dbReference type="EMBL" id="JAV73550.1"/>
    </source>
</evidence>
<accession>A0A1Y1LMH4</accession>
<organism evidence="2">
    <name type="scientific">Photinus pyralis</name>
    <name type="common">Common eastern firefly</name>
    <name type="synonym">Lampyris pyralis</name>
    <dbReference type="NCBI Taxonomy" id="7054"/>
    <lineage>
        <taxon>Eukaryota</taxon>
        <taxon>Metazoa</taxon>
        <taxon>Ecdysozoa</taxon>
        <taxon>Arthropoda</taxon>
        <taxon>Hexapoda</taxon>
        <taxon>Insecta</taxon>
        <taxon>Pterygota</taxon>
        <taxon>Neoptera</taxon>
        <taxon>Endopterygota</taxon>
        <taxon>Coleoptera</taxon>
        <taxon>Polyphaga</taxon>
        <taxon>Elateriformia</taxon>
        <taxon>Elateroidea</taxon>
        <taxon>Lampyridae</taxon>
        <taxon>Lampyrinae</taxon>
        <taxon>Photinus</taxon>
    </lineage>
</organism>
<proteinExistence type="predicted"/>
<dbReference type="Pfam" id="PF21789">
    <property type="entry name" value="TNP-like_RNaseH_C"/>
    <property type="match status" value="1"/>
</dbReference>